<proteinExistence type="predicted"/>
<gene>
    <name evidence="1" type="ORF">F5148DRAFT_1285609</name>
</gene>
<organism evidence="1 2">
    <name type="scientific">Russula earlei</name>
    <dbReference type="NCBI Taxonomy" id="71964"/>
    <lineage>
        <taxon>Eukaryota</taxon>
        <taxon>Fungi</taxon>
        <taxon>Dikarya</taxon>
        <taxon>Basidiomycota</taxon>
        <taxon>Agaricomycotina</taxon>
        <taxon>Agaricomycetes</taxon>
        <taxon>Russulales</taxon>
        <taxon>Russulaceae</taxon>
        <taxon>Russula</taxon>
    </lineage>
</organism>
<accession>A0ACC0U5Z2</accession>
<evidence type="ECO:0000313" key="1">
    <source>
        <dbReference type="EMBL" id="KAI9507125.1"/>
    </source>
</evidence>
<evidence type="ECO:0000313" key="2">
    <source>
        <dbReference type="Proteomes" id="UP001207468"/>
    </source>
</evidence>
<protein>
    <submittedName>
        <fullName evidence="1">Uncharacterized protein</fullName>
    </submittedName>
</protein>
<reference evidence="1" key="1">
    <citation type="submission" date="2021-03" db="EMBL/GenBank/DDBJ databases">
        <title>Evolutionary priming and transition to the ectomycorrhizal habit in an iconic lineage of mushroom-forming fungi: is preadaptation a requirement?</title>
        <authorList>
            <consortium name="DOE Joint Genome Institute"/>
            <person name="Looney B.P."/>
            <person name="Miyauchi S."/>
            <person name="Morin E."/>
            <person name="Drula E."/>
            <person name="Courty P.E."/>
            <person name="Chicoki N."/>
            <person name="Fauchery L."/>
            <person name="Kohler A."/>
            <person name="Kuo A."/>
            <person name="LaButti K."/>
            <person name="Pangilinan J."/>
            <person name="Lipzen A."/>
            <person name="Riley R."/>
            <person name="Andreopoulos W."/>
            <person name="He G."/>
            <person name="Johnson J."/>
            <person name="Barry K.W."/>
            <person name="Grigoriev I.V."/>
            <person name="Nagy L."/>
            <person name="Hibbett D."/>
            <person name="Henrissat B."/>
            <person name="Matheny P.B."/>
            <person name="Labbe J."/>
            <person name="Martin A.F."/>
        </authorList>
    </citation>
    <scope>NUCLEOTIDE SEQUENCE</scope>
    <source>
        <strain evidence="1">BPL698</strain>
    </source>
</reference>
<dbReference type="EMBL" id="JAGFNK010000139">
    <property type="protein sequence ID" value="KAI9507125.1"/>
    <property type="molecule type" value="Genomic_DNA"/>
</dbReference>
<keyword evidence="2" id="KW-1185">Reference proteome</keyword>
<name>A0ACC0U5Z2_9AGAM</name>
<dbReference type="Proteomes" id="UP001207468">
    <property type="component" value="Unassembled WGS sequence"/>
</dbReference>
<comment type="caution">
    <text evidence="1">The sequence shown here is derived from an EMBL/GenBank/DDBJ whole genome shotgun (WGS) entry which is preliminary data.</text>
</comment>
<sequence length="597" mass="66333">MSDQPRAPLVALTLSRALNSELSNTTQICFDHPTSSALASELAEAEALIGDTLRQVHFLKSHMLPVNRLPLEILTHIFGFLGGGVRVVPASHVCRKWRNVALSTPSLWTVIREDDEVFAAQSFLERSLNMPLDVSFRLDMRMPAKFRSFVAPHASRIARLHMHVFGDRVFDFYSLLATRDFVMPALERFSIRMSEYRFQDDSHDCVLPPSSFFPESESLTHLTFRSALPLQTHLSPAIRSLILSDRAFDLDALLGCLEAAPNLEFLALLNAVPYTFLSGPRSLVSLNRLRELHWFQVRVYFNVLGTVKFFEHLLMPALDTTLFVLYLDPTQFSIAHLYTPCLRHVSLFGAGTTTSITELQLEASHFTSGKPARNNIIFHGRRDHETFFSVRVHRGNLDSFCAPDPDGIALLSSVRVDLSHLSQLTLTSEFPYSWGRFFRTSWSRFLRSVPAINVLSLHVSRPIEIIAAIAAADSDELSSAAAAVTTASPMLPQLRVLRLFCCTRTGTKKGAAAPDTACAPESGICDEESRQVLLRFLRRRSDMGIPIQSIVCSAEDAAALPPAAVALVDSVEVGLPGVWAGPTFPGRMIPLLEEHLD</sequence>